<evidence type="ECO:0008006" key="4">
    <source>
        <dbReference type="Google" id="ProtNLM"/>
    </source>
</evidence>
<feature type="transmembrane region" description="Helical" evidence="1">
    <location>
        <begin position="12"/>
        <end position="37"/>
    </location>
</feature>
<sequence length="132" mass="13718">MIQPSLFLRRAILADAIFSGISAVLLALGAGMLAPWLSLPEALLRETGLFLIAYAALVGWLGTRQTMPKALLAIVVAGNAAWTLASIALLFSGWVNPNLLGEIMVAAQAIAVGAFAELQYIGLRKSGGAITA</sequence>
<gene>
    <name evidence="2" type="ORF">KMZ29_10470</name>
</gene>
<accession>A0A975NIA7</accession>
<dbReference type="Proteomes" id="UP000680839">
    <property type="component" value="Chromosome"/>
</dbReference>
<evidence type="ECO:0000313" key="3">
    <source>
        <dbReference type="Proteomes" id="UP000680839"/>
    </source>
</evidence>
<dbReference type="AlphaFoldDB" id="A0A975NIA7"/>
<organism evidence="2 3">
    <name type="scientific">Bradyrhizobium sediminis</name>
    <dbReference type="NCBI Taxonomy" id="2840469"/>
    <lineage>
        <taxon>Bacteria</taxon>
        <taxon>Pseudomonadati</taxon>
        <taxon>Pseudomonadota</taxon>
        <taxon>Alphaproteobacteria</taxon>
        <taxon>Hyphomicrobiales</taxon>
        <taxon>Nitrobacteraceae</taxon>
        <taxon>Bradyrhizobium</taxon>
    </lineage>
</organism>
<dbReference type="EMBL" id="CP076134">
    <property type="protein sequence ID" value="QWG15041.1"/>
    <property type="molecule type" value="Genomic_DNA"/>
</dbReference>
<keyword evidence="1" id="KW-0812">Transmembrane</keyword>
<evidence type="ECO:0000256" key="1">
    <source>
        <dbReference type="SAM" id="Phobius"/>
    </source>
</evidence>
<evidence type="ECO:0000313" key="2">
    <source>
        <dbReference type="EMBL" id="QWG15041.1"/>
    </source>
</evidence>
<protein>
    <recommendedName>
        <fullName evidence="4">Integral membrane protein</fullName>
    </recommendedName>
</protein>
<feature type="transmembrane region" description="Helical" evidence="1">
    <location>
        <begin position="43"/>
        <end position="63"/>
    </location>
</feature>
<name>A0A975NIA7_9BRAD</name>
<proteinExistence type="predicted"/>
<keyword evidence="1" id="KW-0472">Membrane</keyword>
<reference evidence="2" key="1">
    <citation type="submission" date="2021-06" db="EMBL/GenBank/DDBJ databases">
        <title>Bradyrhizobium sp. S2-20-1 Genome sequencing.</title>
        <authorList>
            <person name="Jin L."/>
        </authorList>
    </citation>
    <scope>NUCLEOTIDE SEQUENCE</scope>
    <source>
        <strain evidence="2">S2-20-1</strain>
    </source>
</reference>
<dbReference type="RefSeq" id="WP_215623616.1">
    <property type="nucleotide sequence ID" value="NZ_CP076134.1"/>
</dbReference>
<feature type="transmembrane region" description="Helical" evidence="1">
    <location>
        <begin position="70"/>
        <end position="91"/>
    </location>
</feature>
<keyword evidence="1" id="KW-1133">Transmembrane helix</keyword>